<dbReference type="STRING" id="178355.SAMN04488062_101329"/>
<name>A0A1G7W7L3_9FLAO</name>
<protein>
    <recommendedName>
        <fullName evidence="1">Heavy metal binding domain-containing protein</fullName>
    </recommendedName>
</protein>
<dbReference type="Proteomes" id="UP000199274">
    <property type="component" value="Unassembled WGS sequence"/>
</dbReference>
<sequence>MKKIFFFTLMAAFVLISCNQKNKENPTNDTHMMDDNTNMMNSDSTMMMHTDSTMMGNDTKMMKNNPTMYACPMHPEVQGKLNDKCPKCGMKLTEPVSENLNTDKK</sequence>
<dbReference type="RefSeq" id="WP_091254311.1">
    <property type="nucleotide sequence ID" value="NZ_FNDB01000001.1"/>
</dbReference>
<dbReference type="AlphaFoldDB" id="A0A1G7W7L3"/>
<dbReference type="PROSITE" id="PS51257">
    <property type="entry name" value="PROKAR_LIPOPROTEIN"/>
    <property type="match status" value="1"/>
</dbReference>
<feature type="domain" description="Heavy metal binding" evidence="1">
    <location>
        <begin position="69"/>
        <end position="94"/>
    </location>
</feature>
<keyword evidence="3" id="KW-1185">Reference proteome</keyword>
<gene>
    <name evidence="2" type="ORF">SAMN04488062_101329</name>
</gene>
<dbReference type="EMBL" id="FNDB01000001">
    <property type="protein sequence ID" value="SDG67160.1"/>
    <property type="molecule type" value="Genomic_DNA"/>
</dbReference>
<accession>A0A1G7W7L3</accession>
<evidence type="ECO:0000259" key="1">
    <source>
        <dbReference type="Pfam" id="PF19335"/>
    </source>
</evidence>
<proteinExistence type="predicted"/>
<dbReference type="InterPro" id="IPR045800">
    <property type="entry name" value="HMBD"/>
</dbReference>
<evidence type="ECO:0000313" key="3">
    <source>
        <dbReference type="Proteomes" id="UP000199274"/>
    </source>
</evidence>
<dbReference type="OrthoDB" id="894336at2"/>
<dbReference type="GO" id="GO:0046872">
    <property type="term" value="F:metal ion binding"/>
    <property type="evidence" value="ECO:0007669"/>
    <property type="project" value="InterPro"/>
</dbReference>
<reference evidence="3" key="1">
    <citation type="submission" date="2016-10" db="EMBL/GenBank/DDBJ databases">
        <authorList>
            <person name="Varghese N."/>
            <person name="Submissions S."/>
        </authorList>
    </citation>
    <scope>NUCLEOTIDE SEQUENCE [LARGE SCALE GENOMIC DNA]</scope>
    <source>
        <strain evidence="3">CGMCC 1.2747</strain>
    </source>
</reference>
<organism evidence="2 3">
    <name type="scientific">Flavobacterium omnivorum</name>
    <dbReference type="NCBI Taxonomy" id="178355"/>
    <lineage>
        <taxon>Bacteria</taxon>
        <taxon>Pseudomonadati</taxon>
        <taxon>Bacteroidota</taxon>
        <taxon>Flavobacteriia</taxon>
        <taxon>Flavobacteriales</taxon>
        <taxon>Flavobacteriaceae</taxon>
        <taxon>Flavobacterium</taxon>
    </lineage>
</organism>
<evidence type="ECO:0000313" key="2">
    <source>
        <dbReference type="EMBL" id="SDG67160.1"/>
    </source>
</evidence>
<dbReference type="Pfam" id="PF19335">
    <property type="entry name" value="HMBD"/>
    <property type="match status" value="1"/>
</dbReference>